<reference evidence="2 3" key="1">
    <citation type="submission" date="2021-03" db="EMBL/GenBank/DDBJ databases">
        <title>Antimicrobial resistance genes in bacteria isolated from Japanese honey, and their potential for conferring macrolide and lincosamide resistance in the American foulbrood pathogen Paenibacillus larvae.</title>
        <authorList>
            <person name="Okamoto M."/>
            <person name="Kumagai M."/>
            <person name="Kanamori H."/>
            <person name="Takamatsu D."/>
        </authorList>
    </citation>
    <scope>NUCLEOTIDE SEQUENCE [LARGE SCALE GENOMIC DNA]</scope>
    <source>
        <strain evidence="2 3">J41TS12</strain>
    </source>
</reference>
<dbReference type="RefSeq" id="WP_212943010.1">
    <property type="nucleotide sequence ID" value="NZ_BORR01000024.1"/>
</dbReference>
<accession>A0A919Y086</accession>
<dbReference type="AlphaFoldDB" id="A0A919Y086"/>
<feature type="chain" id="PRO_5038048316" evidence="1">
    <location>
        <begin position="28"/>
        <end position="236"/>
    </location>
</feature>
<keyword evidence="1" id="KW-0732">Signal</keyword>
<protein>
    <submittedName>
        <fullName evidence="2">Uncharacterized protein</fullName>
    </submittedName>
</protein>
<evidence type="ECO:0000256" key="1">
    <source>
        <dbReference type="SAM" id="SignalP"/>
    </source>
</evidence>
<organism evidence="2 3">
    <name type="scientific">Paenibacillus antibioticophila</name>
    <dbReference type="NCBI Taxonomy" id="1274374"/>
    <lineage>
        <taxon>Bacteria</taxon>
        <taxon>Bacillati</taxon>
        <taxon>Bacillota</taxon>
        <taxon>Bacilli</taxon>
        <taxon>Bacillales</taxon>
        <taxon>Paenibacillaceae</taxon>
        <taxon>Paenibacillus</taxon>
    </lineage>
</organism>
<name>A0A919Y086_9BACL</name>
<keyword evidence="3" id="KW-1185">Reference proteome</keyword>
<feature type="signal peptide" evidence="1">
    <location>
        <begin position="1"/>
        <end position="27"/>
    </location>
</feature>
<evidence type="ECO:0000313" key="2">
    <source>
        <dbReference type="EMBL" id="GIO39620.1"/>
    </source>
</evidence>
<sequence length="236" mass="25746">MKLSKGLTSFLSLSLFLTLIGGGTVSADQESKEYINGFEVISTTEEAVVKDNGDEVTVTIKELNASKDDLEQLINDLNQQGRNILPSSPPEVSTFALGSGHFKGYGTCNLNYTDIQLCSYADFTATQRAGGLGGFAFKGFITAIAAITDNGGTTISNQKAIPRLRVMGYGITAKDNIFVAEWNFRSPNSNYIETYNFDEITPGFLAYAEFWAGADFSWKLHSNSYSTTVWAELTEL</sequence>
<dbReference type="EMBL" id="BORR01000024">
    <property type="protein sequence ID" value="GIO39620.1"/>
    <property type="molecule type" value="Genomic_DNA"/>
</dbReference>
<evidence type="ECO:0000313" key="3">
    <source>
        <dbReference type="Proteomes" id="UP000681162"/>
    </source>
</evidence>
<dbReference type="Proteomes" id="UP000681162">
    <property type="component" value="Unassembled WGS sequence"/>
</dbReference>
<gene>
    <name evidence="2" type="ORF">J41TS12_44810</name>
</gene>
<comment type="caution">
    <text evidence="2">The sequence shown here is derived from an EMBL/GenBank/DDBJ whole genome shotgun (WGS) entry which is preliminary data.</text>
</comment>
<proteinExistence type="predicted"/>